<evidence type="ECO:0000313" key="4">
    <source>
        <dbReference type="Proteomes" id="UP000254848"/>
    </source>
</evidence>
<dbReference type="Gene3D" id="1.10.150.280">
    <property type="entry name" value="AF1531-like domain"/>
    <property type="match status" value="1"/>
</dbReference>
<dbReference type="GO" id="GO:0015627">
    <property type="term" value="C:type II protein secretion system complex"/>
    <property type="evidence" value="ECO:0007669"/>
    <property type="project" value="TreeGrafter"/>
</dbReference>
<keyword evidence="4" id="KW-1185">Reference proteome</keyword>
<dbReference type="PANTHER" id="PTHR21180:SF32">
    <property type="entry name" value="ENDONUCLEASE_EXONUCLEASE_PHOSPHATASE FAMILY DOMAIN-CONTAINING PROTEIN 1"/>
    <property type="match status" value="1"/>
</dbReference>
<feature type="chain" id="PRO_5016760833" evidence="1">
    <location>
        <begin position="27"/>
        <end position="122"/>
    </location>
</feature>
<dbReference type="EMBL" id="QRAP01000006">
    <property type="protein sequence ID" value="RDK89910.1"/>
    <property type="molecule type" value="Genomic_DNA"/>
</dbReference>
<dbReference type="RefSeq" id="WP_115459027.1">
    <property type="nucleotide sequence ID" value="NZ_QRAP01000006.1"/>
</dbReference>
<dbReference type="InterPro" id="IPR004509">
    <property type="entry name" value="Competence_ComEA_HhH"/>
</dbReference>
<sequence length="122" mass="12837">MKKQTLTVLLGCWLSAALFFTPVLEAQTSGAVKPPVAAQQKVETAAAAQAETRGAENDAAISINGASAAEMAAALNGIGLKKAQAIVDYREQNGAFTQIEQLKEVQGIGNAIIERNRDKLKL</sequence>
<evidence type="ECO:0000259" key="2">
    <source>
        <dbReference type="SMART" id="SM00278"/>
    </source>
</evidence>
<feature type="domain" description="Helix-hairpin-helix DNA-binding motif class 1" evidence="2">
    <location>
        <begin position="70"/>
        <end position="89"/>
    </location>
</feature>
<dbReference type="GO" id="GO:0006281">
    <property type="term" value="P:DNA repair"/>
    <property type="evidence" value="ECO:0007669"/>
    <property type="project" value="InterPro"/>
</dbReference>
<name>A0A370QPI0_9GAMM</name>
<dbReference type="OrthoDB" id="7510573at2"/>
<dbReference type="NCBIfam" id="TIGR00426">
    <property type="entry name" value="competence protein ComEA helix-hairpin-helix repeat region"/>
    <property type="match status" value="1"/>
</dbReference>
<dbReference type="SUPFAM" id="SSF47781">
    <property type="entry name" value="RuvA domain 2-like"/>
    <property type="match status" value="1"/>
</dbReference>
<gene>
    <name evidence="3" type="ORF">C8D90_106115</name>
</gene>
<dbReference type="Pfam" id="PF12836">
    <property type="entry name" value="HHH_3"/>
    <property type="match status" value="1"/>
</dbReference>
<dbReference type="InterPro" id="IPR051675">
    <property type="entry name" value="Endo/Exo/Phosphatase_dom_1"/>
</dbReference>
<keyword evidence="1" id="KW-0732">Signal</keyword>
<evidence type="ECO:0000256" key="1">
    <source>
        <dbReference type="SAM" id="SignalP"/>
    </source>
</evidence>
<dbReference type="InterPro" id="IPR010994">
    <property type="entry name" value="RuvA_2-like"/>
</dbReference>
<organism evidence="3 4">
    <name type="scientific">Enterobacillus tribolii</name>
    <dbReference type="NCBI Taxonomy" id="1487935"/>
    <lineage>
        <taxon>Bacteria</taxon>
        <taxon>Pseudomonadati</taxon>
        <taxon>Pseudomonadota</taxon>
        <taxon>Gammaproteobacteria</taxon>
        <taxon>Enterobacterales</taxon>
        <taxon>Hafniaceae</taxon>
        <taxon>Enterobacillus</taxon>
    </lineage>
</organism>
<evidence type="ECO:0000313" key="3">
    <source>
        <dbReference type="EMBL" id="RDK89910.1"/>
    </source>
</evidence>
<protein>
    <submittedName>
        <fullName evidence="3">Competence protein ComEA</fullName>
    </submittedName>
</protein>
<comment type="caution">
    <text evidence="3">The sequence shown here is derived from an EMBL/GenBank/DDBJ whole genome shotgun (WGS) entry which is preliminary data.</text>
</comment>
<dbReference type="GO" id="GO:0003677">
    <property type="term" value="F:DNA binding"/>
    <property type="evidence" value="ECO:0007669"/>
    <property type="project" value="InterPro"/>
</dbReference>
<dbReference type="InterPro" id="IPR003583">
    <property type="entry name" value="Hlx-hairpin-Hlx_DNA-bd_motif"/>
</dbReference>
<feature type="domain" description="Helix-hairpin-helix DNA-binding motif class 1" evidence="2">
    <location>
        <begin position="100"/>
        <end position="119"/>
    </location>
</feature>
<dbReference type="GO" id="GO:0015628">
    <property type="term" value="P:protein secretion by the type II secretion system"/>
    <property type="evidence" value="ECO:0007669"/>
    <property type="project" value="TreeGrafter"/>
</dbReference>
<reference evidence="3 4" key="1">
    <citation type="submission" date="2018-07" db="EMBL/GenBank/DDBJ databases">
        <title>Genomic Encyclopedia of Type Strains, Phase IV (KMG-IV): sequencing the most valuable type-strain genomes for metagenomic binning, comparative biology and taxonomic classification.</title>
        <authorList>
            <person name="Goeker M."/>
        </authorList>
    </citation>
    <scope>NUCLEOTIDE SEQUENCE [LARGE SCALE GENOMIC DNA]</scope>
    <source>
        <strain evidence="3 4">DSM 103736</strain>
    </source>
</reference>
<feature type="signal peptide" evidence="1">
    <location>
        <begin position="1"/>
        <end position="26"/>
    </location>
</feature>
<dbReference type="PANTHER" id="PTHR21180">
    <property type="entry name" value="ENDONUCLEASE/EXONUCLEASE/PHOSPHATASE FAMILY DOMAIN-CONTAINING PROTEIN 1"/>
    <property type="match status" value="1"/>
</dbReference>
<proteinExistence type="predicted"/>
<dbReference type="SMART" id="SM00278">
    <property type="entry name" value="HhH1"/>
    <property type="match status" value="2"/>
</dbReference>
<accession>A0A370QPI0</accession>
<dbReference type="Proteomes" id="UP000254848">
    <property type="component" value="Unassembled WGS sequence"/>
</dbReference>
<dbReference type="AlphaFoldDB" id="A0A370QPI0"/>